<dbReference type="AlphaFoldDB" id="Q08N70"/>
<keyword evidence="1" id="KW-0812">Transmembrane</keyword>
<evidence type="ECO:0000313" key="2">
    <source>
        <dbReference type="EMBL" id="EAU61925.1"/>
    </source>
</evidence>
<evidence type="ECO:0000256" key="1">
    <source>
        <dbReference type="SAM" id="Phobius"/>
    </source>
</evidence>
<feature type="transmembrane region" description="Helical" evidence="1">
    <location>
        <begin position="15"/>
        <end position="44"/>
    </location>
</feature>
<sequence>MASNPNSFLSKYSDIVLALVVVAIVGMMIVPLPTLLLDVLLTLWTRDVARVRAG</sequence>
<keyword evidence="1" id="KW-1133">Transmembrane helix</keyword>
<dbReference type="Proteomes" id="UP000032702">
    <property type="component" value="Unassembled WGS sequence"/>
</dbReference>
<feature type="non-terminal residue" evidence="2">
    <location>
        <position position="54"/>
    </location>
</feature>
<dbReference type="EMBL" id="AAMD01000301">
    <property type="protein sequence ID" value="EAU61925.1"/>
    <property type="molecule type" value="Genomic_DNA"/>
</dbReference>
<gene>
    <name evidence="2" type="ORF">STIAU_4386</name>
</gene>
<organism evidence="2 3">
    <name type="scientific">Stigmatella aurantiaca (strain DW4/3-1)</name>
    <dbReference type="NCBI Taxonomy" id="378806"/>
    <lineage>
        <taxon>Bacteria</taxon>
        <taxon>Pseudomonadati</taxon>
        <taxon>Myxococcota</taxon>
        <taxon>Myxococcia</taxon>
        <taxon>Myxococcales</taxon>
        <taxon>Cystobacterineae</taxon>
        <taxon>Archangiaceae</taxon>
        <taxon>Stigmatella</taxon>
    </lineage>
</organism>
<keyword evidence="1" id="KW-0472">Membrane</keyword>
<name>Q08N70_STIAD</name>
<accession>Q08N70</accession>
<evidence type="ECO:0000313" key="3">
    <source>
        <dbReference type="Proteomes" id="UP000032702"/>
    </source>
</evidence>
<protein>
    <submittedName>
        <fullName evidence="2">Uncharacterized protein</fullName>
    </submittedName>
</protein>
<reference evidence="2 3" key="1">
    <citation type="submission" date="2006-04" db="EMBL/GenBank/DDBJ databases">
        <authorList>
            <person name="Nierman W.C."/>
        </authorList>
    </citation>
    <scope>NUCLEOTIDE SEQUENCE [LARGE SCALE GENOMIC DNA]</scope>
    <source>
        <strain evidence="2 3">DW4/3-1</strain>
    </source>
</reference>
<comment type="caution">
    <text evidence="2">The sequence shown here is derived from an EMBL/GenBank/DDBJ whole genome shotgun (WGS) entry which is preliminary data.</text>
</comment>
<proteinExistence type="predicted"/>